<dbReference type="Proteomes" id="UP000515756">
    <property type="component" value="Chromosome"/>
</dbReference>
<evidence type="ECO:0000256" key="11">
    <source>
        <dbReference type="ARBA" id="ARBA00029724"/>
    </source>
</evidence>
<evidence type="ECO:0000256" key="3">
    <source>
        <dbReference type="ARBA" id="ARBA00004806"/>
    </source>
</evidence>
<dbReference type="Pfam" id="PF01583">
    <property type="entry name" value="APS_kinase"/>
    <property type="match status" value="1"/>
</dbReference>
<dbReference type="NCBIfam" id="TIGR00455">
    <property type="entry name" value="apsK"/>
    <property type="match status" value="1"/>
</dbReference>
<evidence type="ECO:0000256" key="13">
    <source>
        <dbReference type="ARBA" id="ARBA00031464"/>
    </source>
</evidence>
<keyword evidence="9 14" id="KW-0418">Kinase</keyword>
<proteinExistence type="inferred from homology"/>
<dbReference type="GO" id="GO:0070814">
    <property type="term" value="P:hydrogen sulfide biosynthetic process"/>
    <property type="evidence" value="ECO:0007669"/>
    <property type="project" value="UniProtKB-UniRule"/>
</dbReference>
<organism evidence="17 18">
    <name type="scientific">Aeromonas caviae</name>
    <name type="common">Aeromonas punctata</name>
    <dbReference type="NCBI Taxonomy" id="648"/>
    <lineage>
        <taxon>Bacteria</taxon>
        <taxon>Pseudomonadati</taxon>
        <taxon>Pseudomonadota</taxon>
        <taxon>Gammaproteobacteria</taxon>
        <taxon>Aeromonadales</taxon>
        <taxon>Aeromonadaceae</taxon>
        <taxon>Aeromonas</taxon>
    </lineage>
</organism>
<evidence type="ECO:0000256" key="1">
    <source>
        <dbReference type="ARBA" id="ARBA00001823"/>
    </source>
</evidence>
<feature type="active site" description="Phosphoserine intermediate" evidence="14">
    <location>
        <position position="105"/>
    </location>
</feature>
<dbReference type="Gene3D" id="3.40.50.300">
    <property type="entry name" value="P-loop containing nucleotide triphosphate hydrolases"/>
    <property type="match status" value="1"/>
</dbReference>
<dbReference type="AlphaFoldDB" id="A0A6S4TXQ6"/>
<evidence type="ECO:0000256" key="7">
    <source>
        <dbReference type="ARBA" id="ARBA00022679"/>
    </source>
</evidence>
<dbReference type="HAMAP" id="MF_00065">
    <property type="entry name" value="Adenylyl_sulf_kinase"/>
    <property type="match status" value="1"/>
</dbReference>
<dbReference type="RefSeq" id="WP_182935260.1">
    <property type="nucleotide sequence ID" value="NZ_AP021927.1"/>
</dbReference>
<evidence type="ECO:0000313" key="17">
    <source>
        <dbReference type="EMBL" id="BBQ31753.1"/>
    </source>
</evidence>
<evidence type="ECO:0000259" key="16">
    <source>
        <dbReference type="Pfam" id="PF01583"/>
    </source>
</evidence>
<evidence type="ECO:0000256" key="5">
    <source>
        <dbReference type="ARBA" id="ARBA00012121"/>
    </source>
</evidence>
<reference evidence="17 18" key="1">
    <citation type="submission" date="2019-12" db="EMBL/GenBank/DDBJ databases">
        <title>complete genome sequences of Aeromonas caviae str. WP2-W18-ESBL-01 isolated from wastewater treatment plant effluent.</title>
        <authorList>
            <person name="Sekizuka T."/>
            <person name="Itokawa K."/>
            <person name="Yatsu K."/>
            <person name="Inamine Y."/>
            <person name="Kuroda M."/>
        </authorList>
    </citation>
    <scope>NUCLEOTIDE SEQUENCE [LARGE SCALE GENOMIC DNA]</scope>
    <source>
        <strain evidence="17 18">WP2-W18-ESBL-01</strain>
    </source>
</reference>
<dbReference type="InterPro" id="IPR002891">
    <property type="entry name" value="APS"/>
</dbReference>
<dbReference type="GO" id="GO:0005524">
    <property type="term" value="F:ATP binding"/>
    <property type="evidence" value="ECO:0007669"/>
    <property type="project" value="UniProtKB-UniRule"/>
</dbReference>
<dbReference type="GO" id="GO:0004020">
    <property type="term" value="F:adenylylsulfate kinase activity"/>
    <property type="evidence" value="ECO:0007669"/>
    <property type="project" value="UniProtKB-UniRule"/>
</dbReference>
<feature type="domain" description="APS kinase" evidence="16">
    <location>
        <begin position="24"/>
        <end position="172"/>
    </location>
</feature>
<comment type="similarity">
    <text evidence="4 14 15">Belongs to the APS kinase family.</text>
</comment>
<comment type="function">
    <text evidence="2 14 15">Catalyzes the synthesis of activated sulfate.</text>
</comment>
<dbReference type="GO" id="GO:0000103">
    <property type="term" value="P:sulfate assimilation"/>
    <property type="evidence" value="ECO:0007669"/>
    <property type="project" value="UniProtKB-UniRule"/>
</dbReference>
<dbReference type="SUPFAM" id="SSF52540">
    <property type="entry name" value="P-loop containing nucleoside triphosphate hydrolases"/>
    <property type="match status" value="1"/>
</dbReference>
<evidence type="ECO:0000256" key="15">
    <source>
        <dbReference type="RuleBase" id="RU004347"/>
    </source>
</evidence>
<keyword evidence="10 14" id="KW-0067">ATP-binding</keyword>
<feature type="binding site" evidence="14">
    <location>
        <begin position="31"/>
        <end position="38"/>
    </location>
    <ligand>
        <name>ATP</name>
        <dbReference type="ChEBI" id="CHEBI:30616"/>
    </ligand>
</feature>
<dbReference type="InterPro" id="IPR027417">
    <property type="entry name" value="P-loop_NTPase"/>
</dbReference>
<dbReference type="NCBIfam" id="NF003013">
    <property type="entry name" value="PRK03846.1"/>
    <property type="match status" value="1"/>
</dbReference>
<evidence type="ECO:0000256" key="8">
    <source>
        <dbReference type="ARBA" id="ARBA00022741"/>
    </source>
</evidence>
<evidence type="ECO:0000256" key="6">
    <source>
        <dbReference type="ARBA" id="ARBA00018163"/>
    </source>
</evidence>
<comment type="catalytic activity">
    <reaction evidence="1 14 15">
        <text>adenosine 5'-phosphosulfate + ATP = 3'-phosphoadenylyl sulfate + ADP + H(+)</text>
        <dbReference type="Rhea" id="RHEA:24152"/>
        <dbReference type="ChEBI" id="CHEBI:15378"/>
        <dbReference type="ChEBI" id="CHEBI:30616"/>
        <dbReference type="ChEBI" id="CHEBI:58243"/>
        <dbReference type="ChEBI" id="CHEBI:58339"/>
        <dbReference type="ChEBI" id="CHEBI:456216"/>
        <dbReference type="EC" id="2.7.1.25"/>
    </reaction>
</comment>
<sequence>MSNIVWHQHAVDKQSRAEQKGQKPLVIWFTGLSGAGKSTLAGALEQALAASGKHTYLLDGDNVRHGLCGDLGFDDAARQENIRRVGEVAKLMVDAGLIVLTAFISPFRAERDLVRNLVGEGEFVEVFVDAPLSVCEERDPKGLYKKARAGEIRNFTGIDSAYEAPENPEIHLLNAGKPVEALVDELLTALRQRGLID</sequence>
<keyword evidence="7 14" id="KW-0808">Transferase</keyword>
<keyword evidence="8 14" id="KW-0547">Nucleotide-binding</keyword>
<evidence type="ECO:0000256" key="10">
    <source>
        <dbReference type="ARBA" id="ARBA00022840"/>
    </source>
</evidence>
<dbReference type="PANTHER" id="PTHR11055">
    <property type="entry name" value="BIFUNCTIONAL 3'-PHOSPHOADENOSINE 5'-PHOSPHOSULFATE SYNTHASE"/>
    <property type="match status" value="1"/>
</dbReference>
<dbReference type="InterPro" id="IPR059117">
    <property type="entry name" value="APS_kinase_dom"/>
</dbReference>
<dbReference type="EC" id="2.7.1.25" evidence="5 14"/>
<dbReference type="FunFam" id="3.40.50.300:FF:000212">
    <property type="entry name" value="Adenylyl-sulfate kinase"/>
    <property type="match status" value="1"/>
</dbReference>
<evidence type="ECO:0000256" key="4">
    <source>
        <dbReference type="ARBA" id="ARBA00007008"/>
    </source>
</evidence>
<protein>
    <recommendedName>
        <fullName evidence="6 14">Adenylyl-sulfate kinase</fullName>
        <ecNumber evidence="5 14">2.7.1.25</ecNumber>
    </recommendedName>
    <alternativeName>
        <fullName evidence="12 14">APS kinase</fullName>
    </alternativeName>
    <alternativeName>
        <fullName evidence="13 14">ATP adenosine-5'-phosphosulfate 3'-phosphotransferase</fullName>
    </alternativeName>
    <alternativeName>
        <fullName evidence="11 14">Adenosine-5'-phosphosulfate kinase</fullName>
    </alternativeName>
</protein>
<dbReference type="PANTHER" id="PTHR11055:SF63">
    <property type="entry name" value="ADENYLYL-SULFATE KINASE 1, CHLOROPLASTIC"/>
    <property type="match status" value="1"/>
</dbReference>
<evidence type="ECO:0000313" key="18">
    <source>
        <dbReference type="Proteomes" id="UP000515756"/>
    </source>
</evidence>
<dbReference type="CDD" id="cd02027">
    <property type="entry name" value="APSK"/>
    <property type="match status" value="1"/>
</dbReference>
<comment type="pathway">
    <text evidence="3 14 15">Sulfur metabolism; hydrogen sulfide biosynthesis; sulfite from sulfate: step 2/3.</text>
</comment>
<dbReference type="EMBL" id="AP021927">
    <property type="protein sequence ID" value="BBQ31753.1"/>
    <property type="molecule type" value="Genomic_DNA"/>
</dbReference>
<gene>
    <name evidence="14 17" type="primary">cysC</name>
    <name evidence="17" type="ORF">WP2W18E01_33350</name>
</gene>
<evidence type="ECO:0000256" key="2">
    <source>
        <dbReference type="ARBA" id="ARBA00002632"/>
    </source>
</evidence>
<name>A0A6S4TXQ6_AERCA</name>
<evidence type="ECO:0000256" key="12">
    <source>
        <dbReference type="ARBA" id="ARBA00031393"/>
    </source>
</evidence>
<evidence type="ECO:0000256" key="9">
    <source>
        <dbReference type="ARBA" id="ARBA00022777"/>
    </source>
</evidence>
<accession>A0A6S4TXQ6</accession>
<dbReference type="UniPathway" id="UPA00140">
    <property type="reaction ID" value="UER00205"/>
</dbReference>
<keyword evidence="14" id="KW-0597">Phosphoprotein</keyword>
<evidence type="ECO:0000256" key="14">
    <source>
        <dbReference type="HAMAP-Rule" id="MF_00065"/>
    </source>
</evidence>